<feature type="compositionally biased region" description="Basic and acidic residues" evidence="1">
    <location>
        <begin position="40"/>
        <end position="52"/>
    </location>
</feature>
<name>A0A1X7UWV7_AMPQE</name>
<evidence type="ECO:0000313" key="2">
    <source>
        <dbReference type="EnsemblMetazoa" id="Aqu2.1.32460_001"/>
    </source>
</evidence>
<feature type="compositionally biased region" description="Polar residues" evidence="1">
    <location>
        <begin position="55"/>
        <end position="65"/>
    </location>
</feature>
<feature type="compositionally biased region" description="Basic and acidic residues" evidence="1">
    <location>
        <begin position="66"/>
        <end position="84"/>
    </location>
</feature>
<reference evidence="2" key="1">
    <citation type="submission" date="2017-05" db="UniProtKB">
        <authorList>
            <consortium name="EnsemblMetazoa"/>
        </authorList>
    </citation>
    <scope>IDENTIFICATION</scope>
</reference>
<proteinExistence type="predicted"/>
<accession>A0A1X7UWV7</accession>
<feature type="region of interest" description="Disordered" evidence="1">
    <location>
        <begin position="35"/>
        <end position="117"/>
    </location>
</feature>
<sequence>MPVLFDRDADDELSDLSVQSDNLFSLKVGYIPHDCLTNSDSDHGSDLDHDGILHPNTSHSGSSSDKGFEAPKQHCGRSDEEAYESKIIVIDADDGSDLDQNSNSHHNVSHSGSSSEGFAAAKDKFQLYH</sequence>
<organism evidence="2">
    <name type="scientific">Amphimedon queenslandica</name>
    <name type="common">Sponge</name>
    <dbReference type="NCBI Taxonomy" id="400682"/>
    <lineage>
        <taxon>Eukaryota</taxon>
        <taxon>Metazoa</taxon>
        <taxon>Porifera</taxon>
        <taxon>Demospongiae</taxon>
        <taxon>Heteroscleromorpha</taxon>
        <taxon>Haplosclerida</taxon>
        <taxon>Niphatidae</taxon>
        <taxon>Amphimedon</taxon>
    </lineage>
</organism>
<feature type="compositionally biased region" description="Low complexity" evidence="1">
    <location>
        <begin position="101"/>
        <end position="115"/>
    </location>
</feature>
<dbReference type="AlphaFoldDB" id="A0A1X7UWV7"/>
<evidence type="ECO:0000256" key="1">
    <source>
        <dbReference type="SAM" id="MobiDB-lite"/>
    </source>
</evidence>
<dbReference type="EnsemblMetazoa" id="Aqu2.1.32460_001">
    <property type="protein sequence ID" value="Aqu2.1.32460_001"/>
    <property type="gene ID" value="Aqu2.1.32460"/>
</dbReference>
<dbReference type="InParanoid" id="A0A1X7UWV7"/>
<protein>
    <submittedName>
        <fullName evidence="2">Uncharacterized protein</fullName>
    </submittedName>
</protein>